<dbReference type="EMBL" id="FNAS01000020">
    <property type="protein sequence ID" value="SDE71512.1"/>
    <property type="molecule type" value="Genomic_DNA"/>
</dbReference>
<dbReference type="SUPFAM" id="SSF49299">
    <property type="entry name" value="PKD domain"/>
    <property type="match status" value="3"/>
</dbReference>
<dbReference type="CDD" id="cd00146">
    <property type="entry name" value="PKD"/>
    <property type="match status" value="2"/>
</dbReference>
<reference evidence="2 3" key="1">
    <citation type="submission" date="2016-10" db="EMBL/GenBank/DDBJ databases">
        <authorList>
            <person name="de Groot N.N."/>
        </authorList>
    </citation>
    <scope>NUCLEOTIDE SEQUENCE [LARGE SCALE GENOMIC DNA]</scope>
    <source>
        <strain evidence="2 3">DSM 24015</strain>
    </source>
</reference>
<evidence type="ECO:0000313" key="2">
    <source>
        <dbReference type="EMBL" id="SDE71512.1"/>
    </source>
</evidence>
<dbReference type="PROSITE" id="PS51257">
    <property type="entry name" value="PROKAR_LIPOPROTEIN"/>
    <property type="match status" value="1"/>
</dbReference>
<accession>A0A1G7F6J2</accession>
<dbReference type="InterPro" id="IPR022409">
    <property type="entry name" value="PKD/Chitinase_dom"/>
</dbReference>
<dbReference type="AlphaFoldDB" id="A0A1G7F6J2"/>
<keyword evidence="3" id="KW-1185">Reference proteome</keyword>
<dbReference type="InterPro" id="IPR035986">
    <property type="entry name" value="PKD_dom_sf"/>
</dbReference>
<dbReference type="PROSITE" id="PS50093">
    <property type="entry name" value="PKD"/>
    <property type="match status" value="3"/>
</dbReference>
<feature type="domain" description="PKD" evidence="1">
    <location>
        <begin position="71"/>
        <end position="127"/>
    </location>
</feature>
<dbReference type="Proteomes" id="UP000198517">
    <property type="component" value="Unassembled WGS sequence"/>
</dbReference>
<feature type="domain" description="PKD" evidence="1">
    <location>
        <begin position="154"/>
        <end position="204"/>
    </location>
</feature>
<feature type="domain" description="PKD" evidence="1">
    <location>
        <begin position="235"/>
        <end position="292"/>
    </location>
</feature>
<proteinExistence type="predicted"/>
<gene>
    <name evidence="2" type="ORF">SAMN05421544_1202</name>
</gene>
<dbReference type="Gene3D" id="2.60.40.10">
    <property type="entry name" value="Immunoglobulins"/>
    <property type="match status" value="3"/>
</dbReference>
<evidence type="ECO:0000259" key="1">
    <source>
        <dbReference type="PROSITE" id="PS50093"/>
    </source>
</evidence>
<name>A0A1G7F6J2_9FLAO</name>
<evidence type="ECO:0000313" key="3">
    <source>
        <dbReference type="Proteomes" id="UP000198517"/>
    </source>
</evidence>
<sequence>MKKTTSKYAHFPLKTMLWVLSISIFIIAFFSSCAREESIPVKADFSIKIINEDYSVPVKVQISNASSGADTFHWSFEGTSVSSSTERNPKPIVYPTAGTYKIILTASNKDGNTDTKTIEIKVDEAMKVDFSWEMTGSDIAPVTLQMKDLSLGATSYSWTFDGGMPAHSTEKNPKVVFHSQGEHTIKLTIHNGRETYSVEKKIMVKPAMAVDFDWSVDFIDEDYQAPVLLHLNNHSTNATSYSWAMSPSANASFSSTTDMNPTLNIHNPGTYTISLTATNDKESKTIEKQIIIKPNTNLLSFSDIKLGINTAHSSIGSFFSSSLGKVITKNEVNNSNGHLIDFVFFGLNDSFNYNQFSSPTNLQNTTFREIPNAKHTKIISTQELVGIQLNESQFNNINHGNDFRNITINESSKGNSVFNKNTTPRIILFQTQDGRKGAIKIKTFVSEGTQSYILTDIKVQKLP</sequence>
<dbReference type="RefSeq" id="WP_245688972.1">
    <property type="nucleotide sequence ID" value="NZ_FNAS01000020.1"/>
</dbReference>
<organism evidence="2 3">
    <name type="scientific">Riemerella columbipharyngis</name>
    <dbReference type="NCBI Taxonomy" id="1071918"/>
    <lineage>
        <taxon>Bacteria</taxon>
        <taxon>Pseudomonadati</taxon>
        <taxon>Bacteroidota</taxon>
        <taxon>Flavobacteriia</taxon>
        <taxon>Flavobacteriales</taxon>
        <taxon>Weeksellaceae</taxon>
        <taxon>Riemerella</taxon>
    </lineage>
</organism>
<dbReference type="Pfam" id="PF00801">
    <property type="entry name" value="PKD"/>
    <property type="match status" value="2"/>
</dbReference>
<dbReference type="STRING" id="1071918.SAMN05421544_1202"/>
<dbReference type="InterPro" id="IPR000601">
    <property type="entry name" value="PKD_dom"/>
</dbReference>
<protein>
    <submittedName>
        <fullName evidence="2">PKD repeat-containing protein</fullName>
    </submittedName>
</protein>
<dbReference type="InterPro" id="IPR013783">
    <property type="entry name" value="Ig-like_fold"/>
</dbReference>
<dbReference type="SMART" id="SM00089">
    <property type="entry name" value="PKD"/>
    <property type="match status" value="3"/>
</dbReference>